<dbReference type="AlphaFoldDB" id="A0A811VCU0"/>
<comment type="caution">
    <text evidence="1">The sequence shown here is derived from an EMBL/GenBank/DDBJ whole genome shotgun (WGS) entry which is preliminary data.</text>
</comment>
<dbReference type="Proteomes" id="UP000606786">
    <property type="component" value="Unassembled WGS sequence"/>
</dbReference>
<dbReference type="OrthoDB" id="4310724at2759"/>
<organism evidence="1 2">
    <name type="scientific">Ceratitis capitata</name>
    <name type="common">Mediterranean fruit fly</name>
    <name type="synonym">Tephritis capitata</name>
    <dbReference type="NCBI Taxonomy" id="7213"/>
    <lineage>
        <taxon>Eukaryota</taxon>
        <taxon>Metazoa</taxon>
        <taxon>Ecdysozoa</taxon>
        <taxon>Arthropoda</taxon>
        <taxon>Hexapoda</taxon>
        <taxon>Insecta</taxon>
        <taxon>Pterygota</taxon>
        <taxon>Neoptera</taxon>
        <taxon>Endopterygota</taxon>
        <taxon>Diptera</taxon>
        <taxon>Brachycera</taxon>
        <taxon>Muscomorpha</taxon>
        <taxon>Tephritoidea</taxon>
        <taxon>Tephritidae</taxon>
        <taxon>Ceratitis</taxon>
        <taxon>Ceratitis</taxon>
    </lineage>
</organism>
<keyword evidence="2" id="KW-1185">Reference proteome</keyword>
<gene>
    <name evidence="1" type="ORF">CCAP1982_LOCUS20901</name>
</gene>
<name>A0A811VCU0_CERCA</name>
<sequence length="174" mass="20388">MFMEPAEVKSYVKLYKTLDRTEDLPLFPVSERYLRPVKERVNLAREVDKLELKQRRTQSEIGWMKKHAEEMDMIIDGFNDESGSEQDEDAFVIERRRDRVHLENVRAQLRSLLTKPMFPKGFSFRYPTSTGQLQMLDINNPVGEADNGSAVNVMKAAIEDLKQAKKNRNKRRKQ</sequence>
<dbReference type="EMBL" id="CAJHJT010000056">
    <property type="protein sequence ID" value="CAD7012801.1"/>
    <property type="molecule type" value="Genomic_DNA"/>
</dbReference>
<protein>
    <submittedName>
        <fullName evidence="1">(Mediterranean fruit fly) hypothetical protein</fullName>
    </submittedName>
</protein>
<proteinExistence type="predicted"/>
<accession>A0A811VCU0</accession>
<reference evidence="1" key="1">
    <citation type="submission" date="2020-11" db="EMBL/GenBank/DDBJ databases">
        <authorList>
            <person name="Whitehead M."/>
        </authorList>
    </citation>
    <scope>NUCLEOTIDE SEQUENCE</scope>
    <source>
        <strain evidence="1">EGII</strain>
    </source>
</reference>
<evidence type="ECO:0000313" key="2">
    <source>
        <dbReference type="Proteomes" id="UP000606786"/>
    </source>
</evidence>
<evidence type="ECO:0000313" key="1">
    <source>
        <dbReference type="EMBL" id="CAD7012801.1"/>
    </source>
</evidence>